<dbReference type="AlphaFoldDB" id="A0A0Q0D2T5"/>
<name>A0A0Q0D2T5_PSEAP</name>
<sequence length="533" mass="59894">MPPANQHLVPVFPELKRLVRLGITPSATTILIRDDSTMPSMRPSQYAMQQRTDGGPFLRFDLEDTGALSEEELSAIESDEEYESIGDEIYGISRVYYSDVALAEHEPGWHLLLEVAPSYLTIYPINPRAEHPEYGQPRYHGIRSIIITRPVYTPYSHPATPYEVDELLDGLPKGLYTDWRYGLGFKYEYRCIVQALSSLKGVDTILIHGGTGHNDAKLKGNEFYLGVARLEQLRKSLDRLTQRHQRETASDKKLACYTSLLHEAAPELYPPRARKLPPDLLANLVSLGSLSPRLSSKDQQQVAKLTEQNVSALAKSAPNSLFNLKAEIELVTLGELIEIYRKMMDNKVSEPRWQRFLSEHPFVLDMAFGYPVKKIADQPYIGGKGFSGRGGQFSDFLMAARATGNLALIEIKHPQTELIGQSYRQTFVPSYELSGAVGQIISQRSVLQREVFGLSQELDERVHAHAIAAIVIVGQTPEDLAKQRAFEQYRSGLKDVLVVTFDELQVRLESIHQALTPKPPVEPEPISEEDLPF</sequence>
<evidence type="ECO:0000259" key="1">
    <source>
        <dbReference type="Pfam" id="PF14082"/>
    </source>
</evidence>
<comment type="caution">
    <text evidence="2">The sequence shown here is derived from an EMBL/GenBank/DDBJ whole genome shotgun (WGS) entry which is preliminary data.</text>
</comment>
<protein>
    <recommendedName>
        <fullName evidence="1">Shedu protein SduA C-terminal domain-containing protein</fullName>
    </recommendedName>
</protein>
<feature type="domain" description="Shedu protein SduA C-terminal" evidence="1">
    <location>
        <begin position="348"/>
        <end position="504"/>
    </location>
</feature>
<evidence type="ECO:0000313" key="2">
    <source>
        <dbReference type="EMBL" id="RMO71655.1"/>
    </source>
</evidence>
<dbReference type="Pfam" id="PF14082">
    <property type="entry name" value="SduA_C"/>
    <property type="match status" value="1"/>
</dbReference>
<dbReference type="Proteomes" id="UP000274541">
    <property type="component" value="Unassembled WGS sequence"/>
</dbReference>
<dbReference type="InterPro" id="IPR025359">
    <property type="entry name" value="SduA_C"/>
</dbReference>
<proteinExistence type="predicted"/>
<accession>A0A0Q0D2T5</accession>
<reference evidence="2 3" key="1">
    <citation type="submission" date="2018-08" db="EMBL/GenBank/DDBJ databases">
        <title>Recombination of ecologically and evolutionarily significant loci maintains genetic cohesion in the Pseudomonas syringae species complex.</title>
        <authorList>
            <person name="Dillon M."/>
            <person name="Thakur S."/>
            <person name="Almeida R.N.D."/>
            <person name="Weir B.S."/>
            <person name="Guttman D.S."/>
        </authorList>
    </citation>
    <scope>NUCLEOTIDE SEQUENCE [LARGE SCALE GENOMIC DNA]</scope>
    <source>
        <strain evidence="2 3">ICMP 4388</strain>
    </source>
</reference>
<gene>
    <name evidence="2" type="ORF">ALQ37_200077</name>
</gene>
<evidence type="ECO:0000313" key="3">
    <source>
        <dbReference type="Proteomes" id="UP000274541"/>
    </source>
</evidence>
<organism evidence="2 3">
    <name type="scientific">Pseudomonas syringae pv. aptata</name>
    <dbReference type="NCBI Taxonomy" id="83167"/>
    <lineage>
        <taxon>Bacteria</taxon>
        <taxon>Pseudomonadati</taxon>
        <taxon>Pseudomonadota</taxon>
        <taxon>Gammaproteobacteria</taxon>
        <taxon>Pseudomonadales</taxon>
        <taxon>Pseudomonadaceae</taxon>
        <taxon>Pseudomonas</taxon>
        <taxon>Pseudomonas syringae</taxon>
    </lineage>
</organism>
<dbReference type="EMBL" id="RBPX01000042">
    <property type="protein sequence ID" value="RMO71655.1"/>
    <property type="molecule type" value="Genomic_DNA"/>
</dbReference>